<keyword evidence="3" id="KW-0732">Signal</keyword>
<dbReference type="Pfam" id="PF02321">
    <property type="entry name" value="OEP"/>
    <property type="match status" value="1"/>
</dbReference>
<dbReference type="PATRIC" id="fig|1339352.3.peg.3960"/>
<feature type="signal peptide" evidence="3">
    <location>
        <begin position="1"/>
        <end position="18"/>
    </location>
</feature>
<evidence type="ECO:0000313" key="4">
    <source>
        <dbReference type="EMBL" id="KDS44571.1"/>
    </source>
</evidence>
<dbReference type="GO" id="GO:0015562">
    <property type="term" value="F:efflux transmembrane transporter activity"/>
    <property type="evidence" value="ECO:0007669"/>
    <property type="project" value="InterPro"/>
</dbReference>
<dbReference type="GeneID" id="60061857"/>
<accession>A0A069S368</accession>
<organism evidence="4 5">
    <name type="scientific">Phocaeicola vulgatus str. 3975 RP4</name>
    <dbReference type="NCBI Taxonomy" id="1339352"/>
    <lineage>
        <taxon>Bacteria</taxon>
        <taxon>Pseudomonadati</taxon>
        <taxon>Bacteroidota</taxon>
        <taxon>Bacteroidia</taxon>
        <taxon>Bacteroidales</taxon>
        <taxon>Bacteroidaceae</taxon>
        <taxon>Phocaeicola</taxon>
    </lineage>
</organism>
<sequence length="389" mass="43860">MKRILVIIALCSPLLMQAQSIEHILKSIEQNNKELKAQKHAADATKMENRTNNNLPDPTVSYSSFYSNGAEGGHGTEFVASQGFDFPTQYIARNRQATLQNEAVDKQQQAARRDILLNAKNLCLDLILLNQEKTLMDIRMKNADELQALYEKRLTTGDANILEVNKIKMERMNVQTEVAQNSAAHRTALQSLLAMNGNMPLEFAETTYPAIQEINDYNVMRDEVMASDLDLQAAAATARAAEKQVSVDRQGWLPKLEAGFRRNTDDAVSMNGFVVGGSLPLFQNRKKVKIAKAQAISAQLMQESAKDRVEASLMSLFNEMQQLKDAMNAYDVPLMYRSLDLLKQALTEGQISLIEYFVETESIYKNLQAYMQIENQYQKVMANIYKNNL</sequence>
<proteinExistence type="inferred from homology"/>
<dbReference type="Proteomes" id="UP000027661">
    <property type="component" value="Unassembled WGS sequence"/>
</dbReference>
<evidence type="ECO:0000256" key="3">
    <source>
        <dbReference type="SAM" id="SignalP"/>
    </source>
</evidence>
<evidence type="ECO:0000256" key="1">
    <source>
        <dbReference type="ARBA" id="ARBA00007613"/>
    </source>
</evidence>
<reference evidence="4 5" key="1">
    <citation type="submission" date="2014-04" db="EMBL/GenBank/DDBJ databases">
        <authorList>
            <person name="Sears C."/>
            <person name="Carroll K."/>
            <person name="Sack B.R."/>
            <person name="Qadri F."/>
            <person name="Myers L.L."/>
            <person name="Chung G.-T."/>
            <person name="Escheverria P."/>
            <person name="Fraser C.M."/>
            <person name="Sadzewicz L."/>
            <person name="Shefchek K.A."/>
            <person name="Tallon L."/>
            <person name="Das S.P."/>
            <person name="Daugherty S."/>
            <person name="Mongodin E.F."/>
        </authorList>
    </citation>
    <scope>NUCLEOTIDE SEQUENCE [LARGE SCALE GENOMIC DNA]</scope>
    <source>
        <strain evidence="4 5">3975 RP4</strain>
    </source>
</reference>
<dbReference type="SUPFAM" id="SSF56954">
    <property type="entry name" value="Outer membrane efflux proteins (OEP)"/>
    <property type="match status" value="1"/>
</dbReference>
<dbReference type="InterPro" id="IPR010131">
    <property type="entry name" value="MdtP/NodT-like"/>
</dbReference>
<dbReference type="Gene3D" id="1.20.1600.10">
    <property type="entry name" value="Outer membrane efflux proteins (OEP)"/>
    <property type="match status" value="1"/>
</dbReference>
<dbReference type="PANTHER" id="PTHR30203">
    <property type="entry name" value="OUTER MEMBRANE CATION EFFLUX PROTEIN"/>
    <property type="match status" value="1"/>
</dbReference>
<feature type="chain" id="PRO_5001666026" evidence="3">
    <location>
        <begin position="19"/>
        <end position="389"/>
    </location>
</feature>
<dbReference type="EMBL" id="JNHM01000157">
    <property type="protein sequence ID" value="KDS44571.1"/>
    <property type="molecule type" value="Genomic_DNA"/>
</dbReference>
<protein>
    <submittedName>
        <fullName evidence="4">Outer membrane efflux family protein</fullName>
    </submittedName>
</protein>
<dbReference type="InterPro" id="IPR003423">
    <property type="entry name" value="OMP_efflux"/>
</dbReference>
<name>A0A069S368_PHOVU</name>
<comment type="similarity">
    <text evidence="1">Belongs to the outer membrane factor (OMF) (TC 1.B.17) family.</text>
</comment>
<dbReference type="RefSeq" id="WP_005940860.1">
    <property type="nucleotide sequence ID" value="NZ_JNHM01000012.1"/>
</dbReference>
<gene>
    <name evidence="4" type="ORF">M099_4224</name>
</gene>
<evidence type="ECO:0000313" key="5">
    <source>
        <dbReference type="Proteomes" id="UP000027661"/>
    </source>
</evidence>
<comment type="caution">
    <text evidence="4">The sequence shown here is derived from an EMBL/GenBank/DDBJ whole genome shotgun (WGS) entry which is preliminary data.</text>
</comment>
<dbReference type="PANTHER" id="PTHR30203:SF24">
    <property type="entry name" value="BLR4935 PROTEIN"/>
    <property type="match status" value="1"/>
</dbReference>
<dbReference type="AlphaFoldDB" id="A0A069S368"/>
<keyword evidence="2" id="KW-0175">Coiled coil</keyword>
<dbReference type="DNASU" id="5303002"/>
<evidence type="ECO:0000256" key="2">
    <source>
        <dbReference type="SAM" id="Coils"/>
    </source>
</evidence>
<feature type="coiled-coil region" evidence="2">
    <location>
        <begin position="18"/>
        <end position="45"/>
    </location>
</feature>